<keyword evidence="2" id="KW-1185">Reference proteome</keyword>
<evidence type="ECO:0000313" key="2">
    <source>
        <dbReference type="Proteomes" id="UP000070498"/>
    </source>
</evidence>
<sequence>MDNYAELRERIGQDLDTLKKTENPKSIFEIADDYLLGDPDLKRQVVEDIIKEEADRRSIEIH</sequence>
<dbReference type="AlphaFoldDB" id="A0A135P526"/>
<accession>A0A135P526</accession>
<reference evidence="1 2" key="1">
    <citation type="submission" date="2015-11" db="EMBL/GenBank/DDBJ databases">
        <title>Draft genome sequence of Agrobacterium sp. R89-1.</title>
        <authorList>
            <person name="Zahradnik J."/>
            <person name="Kyslikova E."/>
            <person name="Palyzova A."/>
            <person name="Kyslik P."/>
        </authorList>
    </citation>
    <scope>NUCLEOTIDE SEQUENCE [LARGE SCALE GENOMIC DNA]</scope>
    <source>
        <strain evidence="1 2">R89-1</strain>
    </source>
</reference>
<dbReference type="EMBL" id="LNUW01000015">
    <property type="protein sequence ID" value="KXG86534.1"/>
    <property type="molecule type" value="Genomic_DNA"/>
</dbReference>
<comment type="caution">
    <text evidence="1">The sequence shown here is derived from an EMBL/GenBank/DDBJ whole genome shotgun (WGS) entry which is preliminary data.</text>
</comment>
<evidence type="ECO:0000313" key="1">
    <source>
        <dbReference type="EMBL" id="KXG86534.1"/>
    </source>
</evidence>
<proteinExistence type="predicted"/>
<dbReference type="Proteomes" id="UP000070498">
    <property type="component" value="Unassembled WGS sequence"/>
</dbReference>
<protein>
    <submittedName>
        <fullName evidence="1">Uncharacterized protein</fullName>
    </submittedName>
</protein>
<organism evidence="1 2">
    <name type="scientific">Agrobacterium bohemicum</name>
    <dbReference type="NCBI Taxonomy" id="2052828"/>
    <lineage>
        <taxon>Bacteria</taxon>
        <taxon>Pseudomonadati</taxon>
        <taxon>Pseudomonadota</taxon>
        <taxon>Alphaproteobacteria</taxon>
        <taxon>Hyphomicrobiales</taxon>
        <taxon>Rhizobiaceae</taxon>
        <taxon>Rhizobium/Agrobacterium group</taxon>
        <taxon>Agrobacterium</taxon>
    </lineage>
</organism>
<name>A0A135P526_9HYPH</name>
<gene>
    <name evidence="1" type="ORF">ATO67_00410</name>
</gene>
<dbReference type="RefSeq" id="WP_067642753.1">
    <property type="nucleotide sequence ID" value="NZ_KQ961023.1"/>
</dbReference>